<dbReference type="InParanoid" id="D8M7S4"/>
<keyword evidence="6" id="KW-1185">Reference proteome</keyword>
<dbReference type="AlphaFoldDB" id="D8M7S4"/>
<feature type="region of interest" description="Disordered" evidence="3">
    <location>
        <begin position="407"/>
        <end position="467"/>
    </location>
</feature>
<dbReference type="GeneID" id="24922856"/>
<dbReference type="InterPro" id="IPR045137">
    <property type="entry name" value="RBM26/27"/>
</dbReference>
<feature type="compositionally biased region" description="Low complexity" evidence="3">
    <location>
        <begin position="137"/>
        <end position="181"/>
    </location>
</feature>
<dbReference type="OrthoDB" id="443401at2759"/>
<evidence type="ECO:0000256" key="1">
    <source>
        <dbReference type="ARBA" id="ARBA00022884"/>
    </source>
</evidence>
<dbReference type="InterPro" id="IPR035979">
    <property type="entry name" value="RBD_domain_sf"/>
</dbReference>
<evidence type="ECO:0000256" key="2">
    <source>
        <dbReference type="PROSITE-ProRule" id="PRU00176"/>
    </source>
</evidence>
<dbReference type="Gene3D" id="3.30.70.330">
    <property type="match status" value="1"/>
</dbReference>
<dbReference type="CDD" id="cd12257">
    <property type="entry name" value="RRM1_RBM26_like"/>
    <property type="match status" value="1"/>
</dbReference>
<feature type="region of interest" description="Disordered" evidence="3">
    <location>
        <begin position="119"/>
        <end position="182"/>
    </location>
</feature>
<dbReference type="PANTHER" id="PTHR14398:SF0">
    <property type="entry name" value="ZINC FINGER PROTEIN SWM"/>
    <property type="match status" value="1"/>
</dbReference>
<dbReference type="EMBL" id="FN668672">
    <property type="protein sequence ID" value="CBK24113.2"/>
    <property type="molecule type" value="Genomic_DNA"/>
</dbReference>
<evidence type="ECO:0000256" key="3">
    <source>
        <dbReference type="SAM" id="MobiDB-lite"/>
    </source>
</evidence>
<dbReference type="RefSeq" id="XP_012898161.1">
    <property type="nucleotide sequence ID" value="XM_013042707.1"/>
</dbReference>
<gene>
    <name evidence="5" type="ORF">GSBLH_T00006732001</name>
</gene>
<evidence type="ECO:0000313" key="6">
    <source>
        <dbReference type="Proteomes" id="UP000008312"/>
    </source>
</evidence>
<sequence length="467" mass="50567">MRTEAYIKESMRIFSLLASPQTTPLQKAELNFRFLSMNKTPFRCVQVKNIPAGNLRIASLAKHFQYYGDITNITLDEAQHSAVVQFEHSKAAYAALRSHSAVFKNRFVIVEPLYNPNDPATFEKLPRKRGEKGKPNPSRASSPGVSSGAGVSSKPGASSSDPSNSSKPSELSEPSESSESAMKLVATRQHLQQEEIAVIRSSIQKRLELLQKYALLAQTIAPAELPKLRTSLSQLLEPLYQEAGALYELLKTSGIKEEGSEGPESEVKRLLSAVFQLFEDSELFAELKTAVTSRLYSIFEKQYRQLNRSKRPFAGASGFSKKRRAAMYEIDNRPRSIRIAQLPAGATQDDVAVALKGFFGVQRIDVEGGSATISFLQPWQTTKPVRGGLWIRNQKVYPEVVAMQSSTPAAASQQPQPAPSTGPAGTSEPAGASEAMGSGALSTSESQGATPAPASSSSNSASFCSVC</sequence>
<keyword evidence="1 2" id="KW-0694">RNA-binding</keyword>
<accession>D8M7S4</accession>
<proteinExistence type="predicted"/>
<feature type="domain" description="RRM" evidence="4">
    <location>
        <begin position="43"/>
        <end position="115"/>
    </location>
</feature>
<dbReference type="GO" id="GO:0005634">
    <property type="term" value="C:nucleus"/>
    <property type="evidence" value="ECO:0007669"/>
    <property type="project" value="TreeGrafter"/>
</dbReference>
<evidence type="ECO:0000259" key="4">
    <source>
        <dbReference type="PROSITE" id="PS50102"/>
    </source>
</evidence>
<feature type="compositionally biased region" description="Low complexity" evidence="3">
    <location>
        <begin position="446"/>
        <end position="467"/>
    </location>
</feature>
<name>D8M7S4_BLAHO</name>
<dbReference type="InterPro" id="IPR012677">
    <property type="entry name" value="Nucleotide-bd_a/b_plait_sf"/>
</dbReference>
<dbReference type="SMART" id="SM00360">
    <property type="entry name" value="RRM"/>
    <property type="match status" value="1"/>
</dbReference>
<dbReference type="InterPro" id="IPR000504">
    <property type="entry name" value="RRM_dom"/>
</dbReference>
<organism evidence="5">
    <name type="scientific">Blastocystis hominis</name>
    <dbReference type="NCBI Taxonomy" id="12968"/>
    <lineage>
        <taxon>Eukaryota</taxon>
        <taxon>Sar</taxon>
        <taxon>Stramenopiles</taxon>
        <taxon>Bigyra</taxon>
        <taxon>Opalozoa</taxon>
        <taxon>Opalinata</taxon>
        <taxon>Blastocystidae</taxon>
        <taxon>Blastocystis</taxon>
    </lineage>
</organism>
<dbReference type="SUPFAM" id="SSF54928">
    <property type="entry name" value="RNA-binding domain, RBD"/>
    <property type="match status" value="1"/>
</dbReference>
<feature type="compositionally biased region" description="Low complexity" evidence="3">
    <location>
        <begin position="407"/>
        <end position="426"/>
    </location>
</feature>
<evidence type="ECO:0000313" key="5">
    <source>
        <dbReference type="EMBL" id="CBK24113.2"/>
    </source>
</evidence>
<dbReference type="GO" id="GO:0003723">
    <property type="term" value="F:RNA binding"/>
    <property type="evidence" value="ECO:0007669"/>
    <property type="project" value="UniProtKB-UniRule"/>
</dbReference>
<reference evidence="5" key="1">
    <citation type="submission" date="2010-02" db="EMBL/GenBank/DDBJ databases">
        <title>Sequencing and annotation of the Blastocystis hominis genome.</title>
        <authorList>
            <person name="Wincker P."/>
        </authorList>
    </citation>
    <scope>NUCLEOTIDE SEQUENCE</scope>
    <source>
        <strain evidence="5">Singapore isolate B</strain>
    </source>
</reference>
<protein>
    <recommendedName>
        <fullName evidence="4">RRM domain-containing protein</fullName>
    </recommendedName>
</protein>
<dbReference type="PANTHER" id="PTHR14398">
    <property type="entry name" value="RNA RECOGNITION RRM/RNP DOMAIN"/>
    <property type="match status" value="1"/>
</dbReference>
<dbReference type="PROSITE" id="PS50102">
    <property type="entry name" value="RRM"/>
    <property type="match status" value="1"/>
</dbReference>
<dbReference type="Proteomes" id="UP000008312">
    <property type="component" value="Unassembled WGS sequence"/>
</dbReference>